<evidence type="ECO:0000256" key="3">
    <source>
        <dbReference type="ARBA" id="ARBA00022679"/>
    </source>
</evidence>
<evidence type="ECO:0000256" key="4">
    <source>
        <dbReference type="SAM" id="MobiDB-lite"/>
    </source>
</evidence>
<keyword evidence="5" id="KW-1185">Reference proteome</keyword>
<dbReference type="FunFam" id="3.40.50.150:FF:000299">
    <property type="entry name" value="S-adenosyl-L-methionine-dependent methyltransferases superfamily protein"/>
    <property type="match status" value="1"/>
</dbReference>
<accession>A0A6P5XUI9</accession>
<dbReference type="Proteomes" id="UP000515121">
    <property type="component" value="Unplaced"/>
</dbReference>
<organism evidence="5 6">
    <name type="scientific">Durio zibethinus</name>
    <name type="common">Durian</name>
    <dbReference type="NCBI Taxonomy" id="66656"/>
    <lineage>
        <taxon>Eukaryota</taxon>
        <taxon>Viridiplantae</taxon>
        <taxon>Streptophyta</taxon>
        <taxon>Embryophyta</taxon>
        <taxon>Tracheophyta</taxon>
        <taxon>Spermatophyta</taxon>
        <taxon>Magnoliopsida</taxon>
        <taxon>eudicotyledons</taxon>
        <taxon>Gunneridae</taxon>
        <taxon>Pentapetalae</taxon>
        <taxon>rosids</taxon>
        <taxon>malvids</taxon>
        <taxon>Malvales</taxon>
        <taxon>Malvaceae</taxon>
        <taxon>Helicteroideae</taxon>
        <taxon>Durio</taxon>
    </lineage>
</organism>
<dbReference type="InterPro" id="IPR051419">
    <property type="entry name" value="Lys/N-term_MeTrsfase_sf"/>
</dbReference>
<sequence>MMSQGPGLITYQSRSFFSYPIQITCRTLKSSQSAHHFSLMTPAKPKQIHLRLPPPKSDQTHQYKPQAKNQDDGIPIDDVKIIAKFKTRHNYIRVLEVSRRADHPFAGSRLLLLDSPGNIHSISFLFKSLTNTYFDVFATLPPILPPGPVGILGFGAGSTARLMLELYPELIIHGWELDPSVIAVGREYFGLGRLEKQYPDRLCIYIGNALKASIKNRFAGILVDLFCKGSLIPELQDANTWQKLRKRLRKGGRIMVNVGGSCVEAEDERREGKVVMEETLKAMHRVFGDKLFVLNLGSRKDDSSLALTGELAVPDLDAWKKALPPSFKGYVDMWVPFHG</sequence>
<dbReference type="GO" id="GO:0008168">
    <property type="term" value="F:methyltransferase activity"/>
    <property type="evidence" value="ECO:0007669"/>
    <property type="project" value="UniProtKB-KW"/>
</dbReference>
<name>A0A6P5XUI9_DURZI</name>
<dbReference type="Gene3D" id="3.40.50.150">
    <property type="entry name" value="Vaccinia Virus protein VP39"/>
    <property type="match status" value="1"/>
</dbReference>
<dbReference type="GO" id="GO:0032259">
    <property type="term" value="P:methylation"/>
    <property type="evidence" value="ECO:0007669"/>
    <property type="project" value="UniProtKB-KW"/>
</dbReference>
<dbReference type="PANTHER" id="PTHR12176:SF77">
    <property type="entry name" value="S-ADENOSYL-L-METHIONINE-DEPENDENT METHYLTRANSFERASES SUPERFAMILY PROTEIN"/>
    <property type="match status" value="1"/>
</dbReference>
<proteinExistence type="inferred from homology"/>
<keyword evidence="2" id="KW-0489">Methyltransferase</keyword>
<evidence type="ECO:0000313" key="6">
    <source>
        <dbReference type="RefSeq" id="XP_022731501.1"/>
    </source>
</evidence>
<evidence type="ECO:0000256" key="1">
    <source>
        <dbReference type="ARBA" id="ARBA00008361"/>
    </source>
</evidence>
<dbReference type="KEGG" id="dzi:111286007"/>
<keyword evidence="3" id="KW-0808">Transferase</keyword>
<dbReference type="OrthoDB" id="2016285at2759"/>
<gene>
    <name evidence="6" type="primary">LOC111286007</name>
</gene>
<dbReference type="PANTHER" id="PTHR12176">
    <property type="entry name" value="SAM-DEPENDENT METHYLTRANSFERASE SUPERFAMILY PROTEIN"/>
    <property type="match status" value="1"/>
</dbReference>
<evidence type="ECO:0000256" key="2">
    <source>
        <dbReference type="ARBA" id="ARBA00022603"/>
    </source>
</evidence>
<feature type="region of interest" description="Disordered" evidence="4">
    <location>
        <begin position="48"/>
        <end position="72"/>
    </location>
</feature>
<dbReference type="SUPFAM" id="SSF53335">
    <property type="entry name" value="S-adenosyl-L-methionine-dependent methyltransferases"/>
    <property type="match status" value="1"/>
</dbReference>
<evidence type="ECO:0000313" key="5">
    <source>
        <dbReference type="Proteomes" id="UP000515121"/>
    </source>
</evidence>
<dbReference type="GeneID" id="111286007"/>
<reference evidence="6" key="1">
    <citation type="submission" date="2025-08" db="UniProtKB">
        <authorList>
            <consortium name="RefSeq"/>
        </authorList>
    </citation>
    <scope>IDENTIFICATION</scope>
    <source>
        <tissue evidence="6">Fruit stalk</tissue>
    </source>
</reference>
<dbReference type="InterPro" id="IPR029063">
    <property type="entry name" value="SAM-dependent_MTases_sf"/>
</dbReference>
<comment type="similarity">
    <text evidence="1">Belongs to the methyltransferase superfamily.</text>
</comment>
<protein>
    <submittedName>
        <fullName evidence="6">Uncharacterized protein LOC111286007</fullName>
    </submittedName>
</protein>
<dbReference type="RefSeq" id="XP_022731501.1">
    <property type="nucleotide sequence ID" value="XM_022875766.1"/>
</dbReference>
<dbReference type="AlphaFoldDB" id="A0A6P5XUI9"/>